<dbReference type="CDD" id="cd11572">
    <property type="entry name" value="RlmI_M_like"/>
    <property type="match status" value="1"/>
</dbReference>
<dbReference type="GO" id="GO:0032259">
    <property type="term" value="P:methylation"/>
    <property type="evidence" value="ECO:0007669"/>
    <property type="project" value="UniProtKB-KW"/>
</dbReference>
<dbReference type="PANTHER" id="PTHR42873:SF1">
    <property type="entry name" value="S-ADENOSYLMETHIONINE-DEPENDENT METHYLTRANSFERASE DOMAIN-CONTAINING PROTEIN"/>
    <property type="match status" value="1"/>
</dbReference>
<accession>E6U847</accession>
<dbReference type="InterPro" id="IPR041532">
    <property type="entry name" value="RlmI-like_PUA"/>
</dbReference>
<evidence type="ECO:0000256" key="7">
    <source>
        <dbReference type="ARBA" id="ARBA00022884"/>
    </source>
</evidence>
<feature type="domain" description="PUA" evidence="9">
    <location>
        <begin position="13"/>
        <end position="97"/>
    </location>
</feature>
<dbReference type="KEGG" id="eha:Ethha_1530"/>
<sequence>MLSGQNAGAAALPAVTLRPREERDVQEGRLWVFDNEIAGIRGDVQPGGLVDVFAAKGVFLGRGFCNMRSKIRVRLLTREAEPIDRAFFAHRLARAIDLRRRLGHFEACRLVYGEADCLPGLTVDRFGDVLVVQIAALGMERFKDVVVDVLADLLHPRTIYERNDLPTREKEGLPQQTGVLYGEEPGLVEIRENGLRVLVDVVGGQKTGYFLDQRENRAALAPFSSGAVLDCFCHTGGFALHAARYGADTVEAVDISSAALEMVRRNAALNGLANITTTEANVFDLLKAYQQEGRQYDLVILDPPAFAKSKSALQSAARGYKEINLRGMQLVRPGGFLVTCSCSHFMTPPLFLDMIKRAAADVGRTARVLEIRYQAKDHPIGLGAEESLYLKCVILQMD</sequence>
<dbReference type="Gene3D" id="2.30.130.10">
    <property type="entry name" value="PUA domain"/>
    <property type="match status" value="1"/>
</dbReference>
<comment type="subcellular location">
    <subcellularLocation>
        <location evidence="1">Cytoplasm</location>
    </subcellularLocation>
</comment>
<dbReference type="CDD" id="cd21153">
    <property type="entry name" value="PUA_RlmI"/>
    <property type="match status" value="1"/>
</dbReference>
<dbReference type="Gene3D" id="3.30.750.80">
    <property type="entry name" value="RNA methyltransferase domain (HRMD) like"/>
    <property type="match status" value="1"/>
</dbReference>
<evidence type="ECO:0000259" key="9">
    <source>
        <dbReference type="SMART" id="SM00359"/>
    </source>
</evidence>
<evidence type="ECO:0000256" key="3">
    <source>
        <dbReference type="ARBA" id="ARBA00022552"/>
    </source>
</evidence>
<evidence type="ECO:0000313" key="10">
    <source>
        <dbReference type="EMBL" id="ADU27066.1"/>
    </source>
</evidence>
<evidence type="ECO:0000313" key="11">
    <source>
        <dbReference type="Proteomes" id="UP000001551"/>
    </source>
</evidence>
<dbReference type="CDD" id="cd02440">
    <property type="entry name" value="AdoMet_MTases"/>
    <property type="match status" value="1"/>
</dbReference>
<keyword evidence="5 10" id="KW-0808">Transferase</keyword>
<dbReference type="Pfam" id="PF10672">
    <property type="entry name" value="Methyltrans_SAM"/>
    <property type="match status" value="1"/>
</dbReference>
<dbReference type="HOGENOM" id="CLU_014042_0_0_9"/>
<evidence type="ECO:0000256" key="6">
    <source>
        <dbReference type="ARBA" id="ARBA00022691"/>
    </source>
</evidence>
<dbReference type="PROSITE" id="PS50890">
    <property type="entry name" value="PUA"/>
    <property type="match status" value="1"/>
</dbReference>
<evidence type="ECO:0000256" key="4">
    <source>
        <dbReference type="ARBA" id="ARBA00022603"/>
    </source>
</evidence>
<evidence type="ECO:0000256" key="2">
    <source>
        <dbReference type="ARBA" id="ARBA00022490"/>
    </source>
</evidence>
<dbReference type="eggNOG" id="COG1092">
    <property type="taxonomic scope" value="Bacteria"/>
</dbReference>
<evidence type="ECO:0000256" key="5">
    <source>
        <dbReference type="ARBA" id="ARBA00022679"/>
    </source>
</evidence>
<dbReference type="Proteomes" id="UP000001551">
    <property type="component" value="Chromosome"/>
</dbReference>
<dbReference type="GO" id="GO:0006364">
    <property type="term" value="P:rRNA processing"/>
    <property type="evidence" value="ECO:0007669"/>
    <property type="project" value="UniProtKB-KW"/>
</dbReference>
<keyword evidence="7" id="KW-0694">RNA-binding</keyword>
<dbReference type="GO" id="GO:0003723">
    <property type="term" value="F:RNA binding"/>
    <property type="evidence" value="ECO:0007669"/>
    <property type="project" value="UniProtKB-KW"/>
</dbReference>
<dbReference type="Pfam" id="PF17785">
    <property type="entry name" value="PUA_3"/>
    <property type="match status" value="1"/>
</dbReference>
<dbReference type="SUPFAM" id="SSF88697">
    <property type="entry name" value="PUA domain-like"/>
    <property type="match status" value="1"/>
</dbReference>
<proteinExistence type="inferred from homology"/>
<evidence type="ECO:0000256" key="8">
    <source>
        <dbReference type="ARBA" id="ARBA00038091"/>
    </source>
</evidence>
<comment type="similarity">
    <text evidence="8">Belongs to the methyltransferase superfamily. RlmI family.</text>
</comment>
<keyword evidence="2" id="KW-0963">Cytoplasm</keyword>
<organism evidence="10 11">
    <name type="scientific">Ethanoligenens harbinense (strain DSM 18485 / JCM 12961 / CGMCC 1.5033 / YUAN-3)</name>
    <dbReference type="NCBI Taxonomy" id="663278"/>
    <lineage>
        <taxon>Bacteria</taxon>
        <taxon>Bacillati</taxon>
        <taxon>Bacillota</taxon>
        <taxon>Clostridia</taxon>
        <taxon>Eubacteriales</taxon>
        <taxon>Oscillospiraceae</taxon>
        <taxon>Ethanoligenens</taxon>
    </lineage>
</organism>
<keyword evidence="6" id="KW-0949">S-adenosyl-L-methionine</keyword>
<dbReference type="Gene3D" id="3.40.50.150">
    <property type="entry name" value="Vaccinia Virus protein VP39"/>
    <property type="match status" value="1"/>
</dbReference>
<reference evidence="10 11" key="1">
    <citation type="submission" date="2010-12" db="EMBL/GenBank/DDBJ databases">
        <title>Complete sequence of Ethanoligenens harbinense YUAN-3.</title>
        <authorList>
            <person name="Lucas S."/>
            <person name="Copeland A."/>
            <person name="Lapidus A."/>
            <person name="Cheng J.-F."/>
            <person name="Bruce D."/>
            <person name="Goodwin L."/>
            <person name="Pitluck S."/>
            <person name="Chertkov O."/>
            <person name="Misra M."/>
            <person name="Detter J.C."/>
            <person name="Han C."/>
            <person name="Tapia R."/>
            <person name="Land M."/>
            <person name="Hauser L."/>
            <person name="Jeffries C."/>
            <person name="Kyrpides N."/>
            <person name="Ivanova N."/>
            <person name="Mikhailova N."/>
            <person name="Wang A."/>
            <person name="Mouttaki H."/>
            <person name="He Z."/>
            <person name="Zhou J."/>
            <person name="Hemme C.L."/>
            <person name="Woyke T."/>
        </authorList>
    </citation>
    <scope>NUCLEOTIDE SEQUENCE [LARGE SCALE GENOMIC DNA]</scope>
    <source>
        <strain evidence="11">DSM 18485 / JCM 12961 / CGMCC 1.5033 / YUAN-3</strain>
    </source>
</reference>
<dbReference type="SUPFAM" id="SSF53335">
    <property type="entry name" value="S-adenosyl-L-methionine-dependent methyltransferases"/>
    <property type="match status" value="1"/>
</dbReference>
<protein>
    <submittedName>
        <fullName evidence="10">Methyltransferase small</fullName>
    </submittedName>
</protein>
<dbReference type="GO" id="GO:0005737">
    <property type="term" value="C:cytoplasm"/>
    <property type="evidence" value="ECO:0007669"/>
    <property type="project" value="UniProtKB-SubCell"/>
</dbReference>
<dbReference type="InterPro" id="IPR019614">
    <property type="entry name" value="SAM-dep_methyl-trfase"/>
</dbReference>
<dbReference type="EMBL" id="CP002400">
    <property type="protein sequence ID" value="ADU27066.1"/>
    <property type="molecule type" value="Genomic_DNA"/>
</dbReference>
<dbReference type="InterPro" id="IPR029063">
    <property type="entry name" value="SAM-dependent_MTases_sf"/>
</dbReference>
<dbReference type="InterPro" id="IPR015947">
    <property type="entry name" value="PUA-like_sf"/>
</dbReference>
<keyword evidence="4 10" id="KW-0489">Methyltransferase</keyword>
<dbReference type="InterPro" id="IPR002478">
    <property type="entry name" value="PUA"/>
</dbReference>
<dbReference type="GO" id="GO:0008168">
    <property type="term" value="F:methyltransferase activity"/>
    <property type="evidence" value="ECO:0007669"/>
    <property type="project" value="UniProtKB-KW"/>
</dbReference>
<keyword evidence="3" id="KW-0698">rRNA processing</keyword>
<name>E6U847_ETHHY</name>
<dbReference type="InterPro" id="IPR036974">
    <property type="entry name" value="PUA_sf"/>
</dbReference>
<gene>
    <name evidence="10" type="ordered locus">Ethha_1530</name>
</gene>
<dbReference type="AlphaFoldDB" id="E6U847"/>
<dbReference type="RefSeq" id="WP_013485421.1">
    <property type="nucleotide sequence ID" value="NC_014828.1"/>
</dbReference>
<dbReference type="STRING" id="663278.Ethha_1530"/>
<keyword evidence="11" id="KW-1185">Reference proteome</keyword>
<dbReference type="SMART" id="SM00359">
    <property type="entry name" value="PUA"/>
    <property type="match status" value="1"/>
</dbReference>
<evidence type="ECO:0000256" key="1">
    <source>
        <dbReference type="ARBA" id="ARBA00004496"/>
    </source>
</evidence>
<dbReference type="PANTHER" id="PTHR42873">
    <property type="entry name" value="RIBOSOMAL RNA LARGE SUBUNIT METHYLTRANSFERASE"/>
    <property type="match status" value="1"/>
</dbReference>